<feature type="domain" description="DNA primase/polymerase bifunctional N-terminal" evidence="1">
    <location>
        <begin position="8"/>
        <end position="208"/>
    </location>
</feature>
<reference evidence="2 3" key="1">
    <citation type="submission" date="2020-07" db="EMBL/GenBank/DDBJ databases">
        <title>Sequencing the genomes of 1000 actinobacteria strains.</title>
        <authorList>
            <person name="Klenk H.-P."/>
        </authorList>
    </citation>
    <scope>NUCLEOTIDE SEQUENCE [LARGE SCALE GENOMIC DNA]</scope>
    <source>
        <strain evidence="2 3">DSM 45876</strain>
    </source>
</reference>
<keyword evidence="3" id="KW-1185">Reference proteome</keyword>
<dbReference type="CDD" id="cd04859">
    <property type="entry name" value="Prim_Pol"/>
    <property type="match status" value="1"/>
</dbReference>
<dbReference type="SUPFAM" id="SSF56747">
    <property type="entry name" value="Prim-pol domain"/>
    <property type="match status" value="1"/>
</dbReference>
<dbReference type="RefSeq" id="WP_179780384.1">
    <property type="nucleotide sequence ID" value="NZ_JACCHK010000001.1"/>
</dbReference>
<gene>
    <name evidence="2" type="ORF">HNR22_002352</name>
</gene>
<comment type="caution">
    <text evidence="2">The sequence shown here is derived from an EMBL/GenBank/DDBJ whole genome shotgun (WGS) entry which is preliminary data.</text>
</comment>
<dbReference type="Proteomes" id="UP000523545">
    <property type="component" value="Unassembled WGS sequence"/>
</dbReference>
<dbReference type="InterPro" id="IPR015330">
    <property type="entry name" value="DNA_primase/pol_bifunc_N"/>
</dbReference>
<accession>A0A7Z0BE84</accession>
<proteinExistence type="predicted"/>
<dbReference type="EMBL" id="JACCHK010000001">
    <property type="protein sequence ID" value="NYH42625.1"/>
    <property type="molecule type" value="Genomic_DNA"/>
</dbReference>
<name>A0A7Z0BE84_9ACTN</name>
<organism evidence="2 3">
    <name type="scientific">Micromonospora jinlongensis</name>
    <dbReference type="NCBI Taxonomy" id="1287877"/>
    <lineage>
        <taxon>Bacteria</taxon>
        <taxon>Bacillati</taxon>
        <taxon>Actinomycetota</taxon>
        <taxon>Actinomycetes</taxon>
        <taxon>Micromonosporales</taxon>
        <taxon>Micromonosporaceae</taxon>
        <taxon>Micromonospora</taxon>
    </lineage>
</organism>
<sequence length="324" mass="33665">MSDLLTAALAHAARGWHVFPLRPDDRPDNPDHAKRPAFPNRCTAEHCPRTDPRCRAAGRHVGWEERATTDPDRIRRAWSTRPYGIGIACGPSGLVVVDLDVPKHADDTPPPQWAGACDGLDVFATLANRHGGIDATYTVTTASGGSHLYYRHPAGPRLRNTTGDRGGLGWKVDTRAHGGYVVGAASTAAGHPYAVALDCDAAPLPAWVGGLLAPAPRTAYRPAPAALPPDRRGAYLAAAIRRQVSHLTAAPEGQRNHALFASAVALGQLVAGGALTDADVSAVLEPAALSLGLPAGEVARTIASGLRTGANNPRTLAGVGRAAA</sequence>
<evidence type="ECO:0000313" key="2">
    <source>
        <dbReference type="EMBL" id="NYH42625.1"/>
    </source>
</evidence>
<evidence type="ECO:0000313" key="3">
    <source>
        <dbReference type="Proteomes" id="UP000523545"/>
    </source>
</evidence>
<dbReference type="AlphaFoldDB" id="A0A7Z0BE84"/>
<dbReference type="Pfam" id="PF09250">
    <property type="entry name" value="Prim-Pol"/>
    <property type="match status" value="1"/>
</dbReference>
<evidence type="ECO:0000259" key="1">
    <source>
        <dbReference type="SMART" id="SM00943"/>
    </source>
</evidence>
<dbReference type="SMART" id="SM00943">
    <property type="entry name" value="Prim-Pol"/>
    <property type="match status" value="1"/>
</dbReference>
<protein>
    <recommendedName>
        <fullName evidence="1">DNA primase/polymerase bifunctional N-terminal domain-containing protein</fullName>
    </recommendedName>
</protein>